<sequence length="149" mass="15678">MTTTARALATAAFLLAGTSLHAQTPHQAATQFLPIKNEAAPELFVDQPLAEPLATRGVAIIPYRTENFRILPIFGASATDVSPRAGHLHVSIDDLPWRWADAGGTGAIVLTGLPPGEHKVLIELATPVHEVLGGKLVKFTVPSIGGAQH</sequence>
<accession>A0A1C3YC35</accession>
<keyword evidence="1" id="KW-0732">Signal</keyword>
<evidence type="ECO:0000256" key="1">
    <source>
        <dbReference type="SAM" id="SignalP"/>
    </source>
</evidence>
<gene>
    <name evidence="2" type="ORF">GA0061105_12625</name>
</gene>
<dbReference type="EMBL" id="FMAJ01000026">
    <property type="protein sequence ID" value="SCB61894.1"/>
    <property type="molecule type" value="Genomic_DNA"/>
</dbReference>
<reference evidence="2 3" key="1">
    <citation type="submission" date="2016-08" db="EMBL/GenBank/DDBJ databases">
        <authorList>
            <person name="Seilhamer J.J."/>
        </authorList>
    </citation>
    <scope>NUCLEOTIDE SEQUENCE [LARGE SCALE GENOMIC DNA]</scope>
    <source>
        <strain evidence="2 3">HBR26</strain>
    </source>
</reference>
<feature type="signal peptide" evidence="1">
    <location>
        <begin position="1"/>
        <end position="22"/>
    </location>
</feature>
<evidence type="ECO:0008006" key="4">
    <source>
        <dbReference type="Google" id="ProtNLM"/>
    </source>
</evidence>
<organism evidence="2 3">
    <name type="scientific">Rhizobium aethiopicum</name>
    <dbReference type="NCBI Taxonomy" id="1138170"/>
    <lineage>
        <taxon>Bacteria</taxon>
        <taxon>Pseudomonadati</taxon>
        <taxon>Pseudomonadota</taxon>
        <taxon>Alphaproteobacteria</taxon>
        <taxon>Hyphomicrobiales</taxon>
        <taxon>Rhizobiaceae</taxon>
        <taxon>Rhizobium/Agrobacterium group</taxon>
        <taxon>Rhizobium</taxon>
    </lineage>
</organism>
<dbReference type="InterPro" id="IPR046133">
    <property type="entry name" value="DUF6130"/>
</dbReference>
<name>A0A1C3YC35_9HYPH</name>
<proteinExistence type="predicted"/>
<evidence type="ECO:0000313" key="2">
    <source>
        <dbReference type="EMBL" id="SCB61894.1"/>
    </source>
</evidence>
<dbReference type="AlphaFoldDB" id="A0A1C3YC35"/>
<dbReference type="STRING" id="1138170.GA0061105_12625"/>
<dbReference type="Proteomes" id="UP000198723">
    <property type="component" value="Unassembled WGS sequence"/>
</dbReference>
<protein>
    <recommendedName>
        <fullName evidence="4">DUF4399 domain-containing protein</fullName>
    </recommendedName>
</protein>
<evidence type="ECO:0000313" key="3">
    <source>
        <dbReference type="Proteomes" id="UP000198723"/>
    </source>
</evidence>
<dbReference type="RefSeq" id="WP_092754714.1">
    <property type="nucleotide sequence ID" value="NZ_FMAJ01000026.1"/>
</dbReference>
<feature type="chain" id="PRO_5008687462" description="DUF4399 domain-containing protein" evidence="1">
    <location>
        <begin position="23"/>
        <end position="149"/>
    </location>
</feature>
<dbReference type="Pfam" id="PF19625">
    <property type="entry name" value="DUF6130"/>
    <property type="match status" value="1"/>
</dbReference>